<comment type="caution">
    <text evidence="5">The sequence shown here is derived from an EMBL/GenBank/DDBJ whole genome shotgun (WGS) entry which is preliminary data.</text>
</comment>
<dbReference type="PANTHER" id="PTHR44688:SF16">
    <property type="entry name" value="DNA-BINDING TRANSCRIPTIONAL ACTIVATOR DEVR_DOSR"/>
    <property type="match status" value="1"/>
</dbReference>
<dbReference type="GO" id="GO:0016301">
    <property type="term" value="F:kinase activity"/>
    <property type="evidence" value="ECO:0007669"/>
    <property type="project" value="UniProtKB-KW"/>
</dbReference>
<dbReference type="EMBL" id="BMGI01000006">
    <property type="protein sequence ID" value="GGD46470.1"/>
    <property type="molecule type" value="Genomic_DNA"/>
</dbReference>
<dbReference type="InterPro" id="IPR000792">
    <property type="entry name" value="Tscrpt_reg_LuxR_C"/>
</dbReference>
<evidence type="ECO:0000256" key="3">
    <source>
        <dbReference type="ARBA" id="ARBA00023163"/>
    </source>
</evidence>
<dbReference type="SUPFAM" id="SSF75516">
    <property type="entry name" value="Pheromone-binding domain of LuxR-like quorum-sensing transcription factors"/>
    <property type="match status" value="1"/>
</dbReference>
<dbReference type="SUPFAM" id="SSF46894">
    <property type="entry name" value="C-terminal effector domain of the bipartite response regulators"/>
    <property type="match status" value="1"/>
</dbReference>
<gene>
    <name evidence="5" type="ORF">GCM10011358_32680</name>
</gene>
<keyword evidence="5" id="KW-0808">Transferase</keyword>
<keyword evidence="2" id="KW-0238">DNA-binding</keyword>
<dbReference type="Pfam" id="PF03472">
    <property type="entry name" value="Autoind_bind"/>
    <property type="match status" value="1"/>
</dbReference>
<dbReference type="CDD" id="cd06170">
    <property type="entry name" value="LuxR_C_like"/>
    <property type="match status" value="1"/>
</dbReference>
<evidence type="ECO:0000313" key="5">
    <source>
        <dbReference type="EMBL" id="GGD46470.1"/>
    </source>
</evidence>
<proteinExistence type="predicted"/>
<dbReference type="PROSITE" id="PS50043">
    <property type="entry name" value="HTH_LUXR_2"/>
    <property type="match status" value="1"/>
</dbReference>
<dbReference type="Gene3D" id="1.10.10.10">
    <property type="entry name" value="Winged helix-like DNA-binding domain superfamily/Winged helix DNA-binding domain"/>
    <property type="match status" value="1"/>
</dbReference>
<keyword evidence="5" id="KW-0418">Kinase</keyword>
<sequence length="237" mass="26571">MNSKLETSLTFLQAASSLEAFQTATERVRDHYRVRHVVYHWVNAEGERFGAGTYSGAWVDRYVERDYLRMDPVIFGCFQRFTPVNWKDLDWSAKAAREMWRDARAHGLGNQGYTIPVRGPSGQFALFTLNTEADDDAWEDFIETNGRDLMILAHEFNRKALEFGPGGENATPPALSPRELAAMRCLARGLSRAQAAAELAISEHTLRVYIESARHKLGALNTTHAVARALSTGIIIV</sequence>
<protein>
    <submittedName>
        <fullName evidence="5">Histidine kinase</fullName>
    </submittedName>
</protein>
<keyword evidence="6" id="KW-1185">Reference proteome</keyword>
<dbReference type="Pfam" id="PF00196">
    <property type="entry name" value="GerE"/>
    <property type="match status" value="1"/>
</dbReference>
<evidence type="ECO:0000256" key="1">
    <source>
        <dbReference type="ARBA" id="ARBA00023015"/>
    </source>
</evidence>
<dbReference type="InterPro" id="IPR016032">
    <property type="entry name" value="Sig_transdc_resp-reg_C-effctor"/>
</dbReference>
<name>A0ABQ1QUA1_9RHOB</name>
<dbReference type="RefSeq" id="WP_188529879.1">
    <property type="nucleotide sequence ID" value="NZ_BMGI01000006.1"/>
</dbReference>
<dbReference type="Proteomes" id="UP000617355">
    <property type="component" value="Unassembled WGS sequence"/>
</dbReference>
<organism evidence="5 6">
    <name type="scientific">Sinisalibacter lacisalsi</name>
    <dbReference type="NCBI Taxonomy" id="1526570"/>
    <lineage>
        <taxon>Bacteria</taxon>
        <taxon>Pseudomonadati</taxon>
        <taxon>Pseudomonadota</taxon>
        <taxon>Alphaproteobacteria</taxon>
        <taxon>Rhodobacterales</taxon>
        <taxon>Roseobacteraceae</taxon>
        <taxon>Sinisalibacter</taxon>
    </lineage>
</organism>
<evidence type="ECO:0000313" key="6">
    <source>
        <dbReference type="Proteomes" id="UP000617355"/>
    </source>
</evidence>
<dbReference type="PRINTS" id="PR00038">
    <property type="entry name" value="HTHLUXR"/>
</dbReference>
<dbReference type="Gene3D" id="3.30.450.80">
    <property type="entry name" value="Transcription factor LuxR-like, autoinducer-binding domain"/>
    <property type="match status" value="1"/>
</dbReference>
<evidence type="ECO:0000259" key="4">
    <source>
        <dbReference type="PROSITE" id="PS50043"/>
    </source>
</evidence>
<keyword evidence="1" id="KW-0805">Transcription regulation</keyword>
<dbReference type="SMART" id="SM00421">
    <property type="entry name" value="HTH_LUXR"/>
    <property type="match status" value="1"/>
</dbReference>
<dbReference type="InterPro" id="IPR036693">
    <property type="entry name" value="TF_LuxR_autoind-bd_dom_sf"/>
</dbReference>
<reference evidence="6" key="1">
    <citation type="journal article" date="2019" name="Int. J. Syst. Evol. Microbiol.">
        <title>The Global Catalogue of Microorganisms (GCM) 10K type strain sequencing project: providing services to taxonomists for standard genome sequencing and annotation.</title>
        <authorList>
            <consortium name="The Broad Institute Genomics Platform"/>
            <consortium name="The Broad Institute Genome Sequencing Center for Infectious Disease"/>
            <person name="Wu L."/>
            <person name="Ma J."/>
        </authorList>
    </citation>
    <scope>NUCLEOTIDE SEQUENCE [LARGE SCALE GENOMIC DNA]</scope>
    <source>
        <strain evidence="6">CGMCC 1.12922</strain>
    </source>
</reference>
<feature type="domain" description="HTH luxR-type" evidence="4">
    <location>
        <begin position="168"/>
        <end position="233"/>
    </location>
</feature>
<accession>A0ABQ1QUA1</accession>
<dbReference type="PANTHER" id="PTHR44688">
    <property type="entry name" value="DNA-BINDING TRANSCRIPTIONAL ACTIVATOR DEVR_DOSR"/>
    <property type="match status" value="1"/>
</dbReference>
<keyword evidence="3" id="KW-0804">Transcription</keyword>
<evidence type="ECO:0000256" key="2">
    <source>
        <dbReference type="ARBA" id="ARBA00023125"/>
    </source>
</evidence>
<dbReference type="InterPro" id="IPR036388">
    <property type="entry name" value="WH-like_DNA-bd_sf"/>
</dbReference>
<dbReference type="InterPro" id="IPR005143">
    <property type="entry name" value="TF_LuxR_autoind-bd_dom"/>
</dbReference>